<dbReference type="EMBL" id="VPFL01000019">
    <property type="protein sequence ID" value="TXF10962.1"/>
    <property type="molecule type" value="Genomic_DNA"/>
</dbReference>
<keyword evidence="1" id="KW-0732">Signal</keyword>
<reference evidence="2 3" key="1">
    <citation type="submission" date="2019-08" db="EMBL/GenBank/DDBJ databases">
        <title>Pelomicrobium methylotrophicum gen. nov., sp. nov. a moderately thermophilic, facultatively anaerobic, lithoautotrophic and methylotrophic bacterium isolated from a terrestrial mud volcano.</title>
        <authorList>
            <person name="Slobodkina G.B."/>
            <person name="Merkel A.Y."/>
            <person name="Slobodkin A.I."/>
        </authorList>
    </citation>
    <scope>NUCLEOTIDE SEQUENCE [LARGE SCALE GENOMIC DNA]</scope>
    <source>
        <strain evidence="2 3">SM250</strain>
    </source>
</reference>
<feature type="chain" id="PRO_5022855199" evidence="1">
    <location>
        <begin position="22"/>
        <end position="384"/>
    </location>
</feature>
<dbReference type="RefSeq" id="WP_147800604.1">
    <property type="nucleotide sequence ID" value="NZ_VPFL01000019.1"/>
</dbReference>
<feature type="signal peptide" evidence="1">
    <location>
        <begin position="1"/>
        <end position="21"/>
    </location>
</feature>
<sequence>MRAGRLVLAMALFVLAGCAPARHFEAALVLADVVAGDGPSRLKARTAPPTRTAIRYSVSGRDHAGDLYAPGEGRPLAGVVLVPGAVPQGKDDPRLVAFATTLARARFAVLVPEMAGFRRLQVRPSDVRVVADAFSYLAGRMDLAPAGRAGIVAFSYSVGPALLAALEEDVRERVRFLVGVGGYHDLRRVIRYFTTGYFMAGEQWSYLAPSEYGKLVLVSAARSHVEAGDARIFDAMIERRLKDRTADLSDLAERLGPPGRAVYALAVNADPDRFPALYAALPQALRADIEALSLHGKDLGKLRARLILVHGRSDNLIPYPESEALAAAAPPSQARLYLIHAFLGHVDLSLSPIVTWQFLTRGLPDIVRLWRAVDALLAERAGAQ</sequence>
<dbReference type="SUPFAM" id="SSF53474">
    <property type="entry name" value="alpha/beta-Hydrolases"/>
    <property type="match status" value="1"/>
</dbReference>
<dbReference type="Gene3D" id="3.40.50.1820">
    <property type="entry name" value="alpha/beta hydrolase"/>
    <property type="match status" value="2"/>
</dbReference>
<accession>A0A5C7EG87</accession>
<dbReference type="PROSITE" id="PS51257">
    <property type="entry name" value="PROKAR_LIPOPROTEIN"/>
    <property type="match status" value="1"/>
</dbReference>
<evidence type="ECO:0000256" key="1">
    <source>
        <dbReference type="SAM" id="SignalP"/>
    </source>
</evidence>
<evidence type="ECO:0000313" key="2">
    <source>
        <dbReference type="EMBL" id="TXF10962.1"/>
    </source>
</evidence>
<evidence type="ECO:0000313" key="3">
    <source>
        <dbReference type="Proteomes" id="UP000321201"/>
    </source>
</evidence>
<dbReference type="AlphaFoldDB" id="A0A5C7EG87"/>
<dbReference type="Proteomes" id="UP000321201">
    <property type="component" value="Unassembled WGS sequence"/>
</dbReference>
<keyword evidence="3" id="KW-1185">Reference proteome</keyword>
<gene>
    <name evidence="2" type="ORF">FR698_12860</name>
</gene>
<dbReference type="GO" id="GO:0016787">
    <property type="term" value="F:hydrolase activity"/>
    <property type="evidence" value="ECO:0007669"/>
    <property type="project" value="UniProtKB-KW"/>
</dbReference>
<dbReference type="InterPro" id="IPR029058">
    <property type="entry name" value="AB_hydrolase_fold"/>
</dbReference>
<comment type="caution">
    <text evidence="2">The sequence shown here is derived from an EMBL/GenBank/DDBJ whole genome shotgun (WGS) entry which is preliminary data.</text>
</comment>
<proteinExistence type="predicted"/>
<protein>
    <submittedName>
        <fullName evidence="2">Alpha/beta hydrolase</fullName>
    </submittedName>
</protein>
<dbReference type="InParanoid" id="A0A5C7EG87"/>
<organism evidence="2 3">
    <name type="scientific">Pelomicrobium methylotrophicum</name>
    <dbReference type="NCBI Taxonomy" id="2602750"/>
    <lineage>
        <taxon>Bacteria</taxon>
        <taxon>Pseudomonadati</taxon>
        <taxon>Pseudomonadota</taxon>
        <taxon>Hydrogenophilia</taxon>
        <taxon>Hydrogenophilia incertae sedis</taxon>
        <taxon>Pelomicrobium</taxon>
    </lineage>
</organism>
<name>A0A5C7EG87_9PROT</name>
<dbReference type="OrthoDB" id="6147935at2"/>
<keyword evidence="2" id="KW-0378">Hydrolase</keyword>